<feature type="transmembrane region" description="Helical" evidence="7">
    <location>
        <begin position="164"/>
        <end position="193"/>
    </location>
</feature>
<dbReference type="AlphaFoldDB" id="A0A1Y0IPW7"/>
<keyword evidence="3" id="KW-0533">Nickel</keyword>
<evidence type="ECO:0000256" key="2">
    <source>
        <dbReference type="ARBA" id="ARBA00022448"/>
    </source>
</evidence>
<dbReference type="Pfam" id="PF03824">
    <property type="entry name" value="NicO"/>
    <property type="match status" value="1"/>
</dbReference>
<protein>
    <recommendedName>
        <fullName evidence="7">Nickel/cobalt efflux system</fullName>
    </recommendedName>
</protein>
<dbReference type="GO" id="GO:0015099">
    <property type="term" value="F:nickel cation transmembrane transporter activity"/>
    <property type="evidence" value="ECO:0007669"/>
    <property type="project" value="UniProtKB-UniRule"/>
</dbReference>
<evidence type="ECO:0000313" key="9">
    <source>
        <dbReference type="Proteomes" id="UP000195437"/>
    </source>
</evidence>
<accession>A0A1Y0IPW7</accession>
<evidence type="ECO:0000256" key="4">
    <source>
        <dbReference type="ARBA" id="ARBA00022692"/>
    </source>
</evidence>
<evidence type="ECO:0000256" key="3">
    <source>
        <dbReference type="ARBA" id="ARBA00022596"/>
    </source>
</evidence>
<dbReference type="GO" id="GO:0005886">
    <property type="term" value="C:plasma membrane"/>
    <property type="evidence" value="ECO:0007669"/>
    <property type="project" value="UniProtKB-SubCell"/>
</dbReference>
<keyword evidence="2 7" id="KW-0813">Transport</keyword>
<dbReference type="RefSeq" id="WP_087456885.1">
    <property type="nucleotide sequence ID" value="NZ_CP021434.1"/>
</dbReference>
<evidence type="ECO:0000256" key="6">
    <source>
        <dbReference type="ARBA" id="ARBA00023136"/>
    </source>
</evidence>
<dbReference type="Proteomes" id="UP000195437">
    <property type="component" value="Chromosome"/>
</dbReference>
<evidence type="ECO:0000313" key="8">
    <source>
        <dbReference type="EMBL" id="ARU61505.1"/>
    </source>
</evidence>
<dbReference type="GO" id="GO:0012505">
    <property type="term" value="C:endomembrane system"/>
    <property type="evidence" value="ECO:0007669"/>
    <property type="project" value="UniProtKB-SubCell"/>
</dbReference>
<proteinExistence type="inferred from homology"/>
<dbReference type="OrthoDB" id="9811044at2"/>
<keyword evidence="5 7" id="KW-1133">Transmembrane helix</keyword>
<gene>
    <name evidence="8" type="ORF">CBW65_11175</name>
</gene>
<feature type="transmembrane region" description="Helical" evidence="7">
    <location>
        <begin position="45"/>
        <end position="66"/>
    </location>
</feature>
<evidence type="ECO:0000256" key="5">
    <source>
        <dbReference type="ARBA" id="ARBA00022989"/>
    </source>
</evidence>
<evidence type="ECO:0000256" key="7">
    <source>
        <dbReference type="RuleBase" id="RU362101"/>
    </source>
</evidence>
<feature type="transmembrane region" description="Helical" evidence="7">
    <location>
        <begin position="125"/>
        <end position="144"/>
    </location>
</feature>
<dbReference type="EMBL" id="CP021434">
    <property type="protein sequence ID" value="ARU61505.1"/>
    <property type="molecule type" value="Genomic_DNA"/>
</dbReference>
<comment type="similarity">
    <text evidence="7">Belongs to the NiCoT transporter (TC 2.A.52) family.</text>
</comment>
<feature type="transmembrane region" description="Helical" evidence="7">
    <location>
        <begin position="72"/>
        <end position="93"/>
    </location>
</feature>
<organism evidence="8 9">
    <name type="scientific">Tumebacillus avium</name>
    <dbReference type="NCBI Taxonomy" id="1903704"/>
    <lineage>
        <taxon>Bacteria</taxon>
        <taxon>Bacillati</taxon>
        <taxon>Bacillota</taxon>
        <taxon>Bacilli</taxon>
        <taxon>Bacillales</taxon>
        <taxon>Alicyclobacillaceae</taxon>
        <taxon>Tumebacillus</taxon>
    </lineage>
</organism>
<name>A0A1Y0IPW7_9BACL</name>
<keyword evidence="6 7" id="KW-0472">Membrane</keyword>
<sequence length="226" mass="24322">MEWISALTISALLGMRHGFDPDHIAAITDMTGTNTKARRGLKLGILYALGHGLIVFCIGLIAIFFGQHLPEGVLTFTEGLVGASLLVLGFIMLRSLVTERKNFTFKSRWIMLYELLSRKGRKDGAPIHFGLIGAAVVGVIHGLGAETPTQMMVLGQSSQVGNTMLSLVLLLMFVVGLLMSTSAVSCFTAWGFFKARSFRVINVILGLLTGGYSLYLGAVILQSALS</sequence>
<feature type="transmembrane region" description="Helical" evidence="7">
    <location>
        <begin position="200"/>
        <end position="221"/>
    </location>
</feature>
<keyword evidence="4 7" id="KW-0812">Transmembrane</keyword>
<evidence type="ECO:0000256" key="1">
    <source>
        <dbReference type="ARBA" id="ARBA00004127"/>
    </source>
</evidence>
<keyword evidence="9" id="KW-1185">Reference proteome</keyword>
<dbReference type="InterPro" id="IPR011541">
    <property type="entry name" value="Ni/Co_transpt_high_affinity"/>
</dbReference>
<dbReference type="KEGG" id="tum:CBW65_11175"/>
<reference evidence="9" key="1">
    <citation type="submission" date="2017-05" db="EMBL/GenBank/DDBJ databases">
        <authorList>
            <person name="Sung H."/>
        </authorList>
    </citation>
    <scope>NUCLEOTIDE SEQUENCE [LARGE SCALE GENOMIC DNA]</scope>
    <source>
        <strain evidence="9">AR23208</strain>
    </source>
</reference>
<comment type="subcellular location">
    <subcellularLocation>
        <location evidence="7">Cell membrane</location>
        <topology evidence="7">Multi-pass membrane protein</topology>
    </subcellularLocation>
    <subcellularLocation>
        <location evidence="1">Endomembrane system</location>
        <topology evidence="1">Multi-pass membrane protein</topology>
    </subcellularLocation>
</comment>